<dbReference type="Gene3D" id="1.10.4190.10">
    <property type="entry name" value="Urease accessory protein UreF"/>
    <property type="match status" value="1"/>
</dbReference>
<gene>
    <name evidence="3" type="primary">ureF</name>
    <name evidence="4" type="ORF">A6J80_00210</name>
</gene>
<dbReference type="eggNOG" id="COG0830">
    <property type="taxonomic scope" value="Bacteria"/>
</dbReference>
<organism evidence="4 5">
    <name type="scientific">Paracoccus yeei</name>
    <dbReference type="NCBI Taxonomy" id="147645"/>
    <lineage>
        <taxon>Bacteria</taxon>
        <taxon>Pseudomonadati</taxon>
        <taxon>Pseudomonadota</taxon>
        <taxon>Alphaproteobacteria</taxon>
        <taxon>Rhodobacterales</taxon>
        <taxon>Paracoccaceae</taxon>
        <taxon>Paracoccus</taxon>
    </lineage>
</organism>
<sequence>MAEAAGGADDASAGVPLHLLRLVSQGLPVGAFSYSRGLEGAVHAGWIKDEADARDWILGILQSSFARFDGALFWRMCLALQAGDHDALLGLDAWLAAGRESAEFQREDRRLGAALVALLRGLNVEAARTMPDELSFAGAFAIAADHWHVPPHQALEGLLWTYAEGQVAAATRLIPLGQTAAQRILIAAAEVIPAAAAVSRTLGDDEIGNVASSLAMVSAWHEVQYSRLFQS</sequence>
<dbReference type="RefSeq" id="WP_080620012.1">
    <property type="nucleotide sequence ID" value="NZ_CAWMZI010000003.1"/>
</dbReference>
<dbReference type="PANTHER" id="PTHR33620:SF1">
    <property type="entry name" value="UREASE ACCESSORY PROTEIN F"/>
    <property type="match status" value="1"/>
</dbReference>
<comment type="subcellular location">
    <subcellularLocation>
        <location evidence="3">Cytoplasm</location>
    </subcellularLocation>
</comment>
<dbReference type="EMBL" id="CP020440">
    <property type="protein sequence ID" value="ARC34980.1"/>
    <property type="molecule type" value="Genomic_DNA"/>
</dbReference>
<reference evidence="4" key="1">
    <citation type="submission" date="2017-12" db="EMBL/GenBank/DDBJ databases">
        <title>FDA dAtabase for Regulatory Grade micrObial Sequences (FDA-ARGOS): Supporting development and validation of Infectious Disease Dx tests.</title>
        <authorList>
            <person name="Campos J."/>
            <person name="Goldberg B."/>
            <person name="Tallon L."/>
            <person name="Sadzewicz L."/>
            <person name="Sengamalay N."/>
            <person name="Ott S."/>
            <person name="Godinez A."/>
            <person name="Nagaraj S."/>
            <person name="Vyas G."/>
            <person name="Aluvathingal J."/>
            <person name="Nadendla S."/>
            <person name="Geyer C."/>
            <person name="Nandy P."/>
            <person name="Hobson J."/>
            <person name="Sichtig H."/>
        </authorList>
    </citation>
    <scope>NUCLEOTIDE SEQUENCE</scope>
    <source>
        <strain evidence="4">FDAARGOS_252</strain>
        <plasmid evidence="4">unnamed2</plasmid>
    </source>
</reference>
<keyword evidence="3" id="KW-0963">Cytoplasm</keyword>
<evidence type="ECO:0000256" key="3">
    <source>
        <dbReference type="HAMAP-Rule" id="MF_01385"/>
    </source>
</evidence>
<dbReference type="HAMAP" id="MF_01385">
    <property type="entry name" value="UreF"/>
    <property type="match status" value="1"/>
</dbReference>
<dbReference type="PANTHER" id="PTHR33620">
    <property type="entry name" value="UREASE ACCESSORY PROTEIN F"/>
    <property type="match status" value="1"/>
</dbReference>
<keyword evidence="4" id="KW-0614">Plasmid</keyword>
<protein>
    <recommendedName>
        <fullName evidence="3">Urease accessory protein UreF</fullName>
    </recommendedName>
</protein>
<dbReference type="GO" id="GO:0016151">
    <property type="term" value="F:nickel cation binding"/>
    <property type="evidence" value="ECO:0007669"/>
    <property type="project" value="UniProtKB-UniRule"/>
</dbReference>
<dbReference type="PIRSF" id="PIRSF009467">
    <property type="entry name" value="Ureas_acces_UreF"/>
    <property type="match status" value="1"/>
</dbReference>
<dbReference type="AlphaFoldDB" id="A0A1V0GMD9"/>
<dbReference type="GO" id="GO:0005737">
    <property type="term" value="C:cytoplasm"/>
    <property type="evidence" value="ECO:0007669"/>
    <property type="project" value="UniProtKB-SubCell"/>
</dbReference>
<keyword evidence="1 3" id="KW-0996">Nickel insertion</keyword>
<keyword evidence="2 3" id="KW-0143">Chaperone</keyword>
<evidence type="ECO:0000313" key="4">
    <source>
        <dbReference type="EMBL" id="ARC34980.1"/>
    </source>
</evidence>
<dbReference type="Proteomes" id="UP000191257">
    <property type="component" value="Plasmid unnamed2"/>
</dbReference>
<accession>A0A1V0GMD9</accession>
<evidence type="ECO:0000256" key="1">
    <source>
        <dbReference type="ARBA" id="ARBA00022988"/>
    </source>
</evidence>
<comment type="function">
    <text evidence="3">Required for maturation of urease via the functional incorporation of the urease nickel metallocenter.</text>
</comment>
<comment type="similarity">
    <text evidence="3">Belongs to the UreF family.</text>
</comment>
<comment type="subunit">
    <text evidence="3">UreD, UreF and UreG form a complex that acts as a GTP-hydrolysis-dependent molecular chaperone, activating the urease apoprotein by helping to assemble the nickel containing metallocenter of UreC. The UreE protein probably delivers the nickel.</text>
</comment>
<name>A0A1V0GMD9_9RHOB</name>
<dbReference type="InterPro" id="IPR038277">
    <property type="entry name" value="UreF_sf"/>
</dbReference>
<geneLocation type="plasmid" evidence="4 5">
    <name>unnamed2</name>
</geneLocation>
<evidence type="ECO:0000256" key="2">
    <source>
        <dbReference type="ARBA" id="ARBA00023186"/>
    </source>
</evidence>
<dbReference type="Pfam" id="PF01730">
    <property type="entry name" value="UreF"/>
    <property type="match status" value="1"/>
</dbReference>
<dbReference type="KEGG" id="pye:A6J80_00210"/>
<proteinExistence type="inferred from homology"/>
<dbReference type="InterPro" id="IPR002639">
    <property type="entry name" value="UreF"/>
</dbReference>
<evidence type="ECO:0000313" key="5">
    <source>
        <dbReference type="Proteomes" id="UP000191257"/>
    </source>
</evidence>
<keyword evidence="5" id="KW-1185">Reference proteome</keyword>